<dbReference type="AlphaFoldDB" id="A0A0A9AL46"/>
<proteinExistence type="predicted"/>
<name>A0A0A9AL46_ARUDO</name>
<reference evidence="1" key="2">
    <citation type="journal article" date="2015" name="Data Brief">
        <title>Shoot transcriptome of the giant reed, Arundo donax.</title>
        <authorList>
            <person name="Barrero R.A."/>
            <person name="Guerrero F.D."/>
            <person name="Moolhuijzen P."/>
            <person name="Goolsby J.A."/>
            <person name="Tidwell J."/>
            <person name="Bellgard S.E."/>
            <person name="Bellgard M.I."/>
        </authorList>
    </citation>
    <scope>NUCLEOTIDE SEQUENCE</scope>
    <source>
        <tissue evidence="1">Shoot tissue taken approximately 20 cm above the soil surface</tissue>
    </source>
</reference>
<accession>A0A0A9AL46</accession>
<evidence type="ECO:0000313" key="1">
    <source>
        <dbReference type="EMBL" id="JAD52429.1"/>
    </source>
</evidence>
<reference evidence="1" key="1">
    <citation type="submission" date="2014-09" db="EMBL/GenBank/DDBJ databases">
        <authorList>
            <person name="Magalhaes I.L.F."/>
            <person name="Oliveira U."/>
            <person name="Santos F.R."/>
            <person name="Vidigal T.H.D.A."/>
            <person name="Brescovit A.D."/>
            <person name="Santos A.J."/>
        </authorList>
    </citation>
    <scope>NUCLEOTIDE SEQUENCE</scope>
    <source>
        <tissue evidence="1">Shoot tissue taken approximately 20 cm above the soil surface</tissue>
    </source>
</reference>
<dbReference type="EMBL" id="GBRH01245466">
    <property type="protein sequence ID" value="JAD52429.1"/>
    <property type="molecule type" value="Transcribed_RNA"/>
</dbReference>
<sequence>MLFICSILRHKKVLLGHISYRNDCRMYGEAKKHGFSNKILFQKKR</sequence>
<organism evidence="1">
    <name type="scientific">Arundo donax</name>
    <name type="common">Giant reed</name>
    <name type="synonym">Donax arundinaceus</name>
    <dbReference type="NCBI Taxonomy" id="35708"/>
    <lineage>
        <taxon>Eukaryota</taxon>
        <taxon>Viridiplantae</taxon>
        <taxon>Streptophyta</taxon>
        <taxon>Embryophyta</taxon>
        <taxon>Tracheophyta</taxon>
        <taxon>Spermatophyta</taxon>
        <taxon>Magnoliopsida</taxon>
        <taxon>Liliopsida</taxon>
        <taxon>Poales</taxon>
        <taxon>Poaceae</taxon>
        <taxon>PACMAD clade</taxon>
        <taxon>Arundinoideae</taxon>
        <taxon>Arundineae</taxon>
        <taxon>Arundo</taxon>
    </lineage>
</organism>
<protein>
    <submittedName>
        <fullName evidence="1">Uncharacterized protein</fullName>
    </submittedName>
</protein>